<dbReference type="GO" id="GO:0006417">
    <property type="term" value="P:regulation of translation"/>
    <property type="evidence" value="ECO:0007669"/>
    <property type="project" value="TreeGrafter"/>
</dbReference>
<gene>
    <name evidence="5" type="primary">Gcn1_2</name>
    <name evidence="5" type="ORF">GWK47_050848</name>
</gene>
<reference evidence="5" key="1">
    <citation type="submission" date="2020-07" db="EMBL/GenBank/DDBJ databases">
        <title>The High-quality genome of the commercially important snow crab, Chionoecetes opilio.</title>
        <authorList>
            <person name="Jeong J.-H."/>
            <person name="Ryu S."/>
        </authorList>
    </citation>
    <scope>NUCLEOTIDE SEQUENCE</scope>
    <source>
        <strain evidence="5">MADBK_172401_WGS</strain>
        <tissue evidence="5">Digestive gland</tissue>
    </source>
</reference>
<dbReference type="Pfam" id="PF24993">
    <property type="entry name" value="GNC1_N"/>
    <property type="match status" value="1"/>
</dbReference>
<keyword evidence="3" id="KW-0175">Coiled coil</keyword>
<organism evidence="5 6">
    <name type="scientific">Chionoecetes opilio</name>
    <name type="common">Atlantic snow crab</name>
    <name type="synonym">Cancer opilio</name>
    <dbReference type="NCBI Taxonomy" id="41210"/>
    <lineage>
        <taxon>Eukaryota</taxon>
        <taxon>Metazoa</taxon>
        <taxon>Ecdysozoa</taxon>
        <taxon>Arthropoda</taxon>
        <taxon>Crustacea</taxon>
        <taxon>Multicrustacea</taxon>
        <taxon>Malacostraca</taxon>
        <taxon>Eumalacostraca</taxon>
        <taxon>Eucarida</taxon>
        <taxon>Decapoda</taxon>
        <taxon>Pleocyemata</taxon>
        <taxon>Brachyura</taxon>
        <taxon>Eubrachyura</taxon>
        <taxon>Majoidea</taxon>
        <taxon>Majidae</taxon>
        <taxon>Chionoecetes</taxon>
    </lineage>
</organism>
<keyword evidence="2" id="KW-0677">Repeat</keyword>
<name>A0A8J4Y2F1_CHIOP</name>
<evidence type="ECO:0000313" key="6">
    <source>
        <dbReference type="Proteomes" id="UP000770661"/>
    </source>
</evidence>
<dbReference type="PANTHER" id="PTHR23346">
    <property type="entry name" value="TRANSLATIONAL ACTIVATOR GCN1-RELATED"/>
    <property type="match status" value="1"/>
</dbReference>
<dbReference type="InterPro" id="IPR016024">
    <property type="entry name" value="ARM-type_fold"/>
</dbReference>
<keyword evidence="6" id="KW-1185">Reference proteome</keyword>
<dbReference type="GO" id="GO:0005829">
    <property type="term" value="C:cytosol"/>
    <property type="evidence" value="ECO:0007669"/>
    <property type="project" value="TreeGrafter"/>
</dbReference>
<dbReference type="GO" id="GO:0019887">
    <property type="term" value="F:protein kinase regulator activity"/>
    <property type="evidence" value="ECO:0007669"/>
    <property type="project" value="TreeGrafter"/>
</dbReference>
<evidence type="ECO:0000259" key="4">
    <source>
        <dbReference type="Pfam" id="PF24993"/>
    </source>
</evidence>
<dbReference type="Gene3D" id="1.25.10.10">
    <property type="entry name" value="Leucine-rich Repeat Variant"/>
    <property type="match status" value="1"/>
</dbReference>
<dbReference type="SUPFAM" id="SSF48371">
    <property type="entry name" value="ARM repeat"/>
    <property type="match status" value="1"/>
</dbReference>
<comment type="similarity">
    <text evidence="1">Belongs to the GCN1 family.</text>
</comment>
<evidence type="ECO:0000313" key="5">
    <source>
        <dbReference type="EMBL" id="KAG0719257.1"/>
    </source>
</evidence>
<evidence type="ECO:0000256" key="2">
    <source>
        <dbReference type="ARBA" id="ARBA00022737"/>
    </source>
</evidence>
<keyword evidence="5" id="KW-0808">Transferase</keyword>
<dbReference type="OrthoDB" id="6351184at2759"/>
<keyword evidence="5" id="KW-0418">Kinase</keyword>
<dbReference type="EMBL" id="JACEEZ010014803">
    <property type="protein sequence ID" value="KAG0719257.1"/>
    <property type="molecule type" value="Genomic_DNA"/>
</dbReference>
<dbReference type="Proteomes" id="UP000770661">
    <property type="component" value="Unassembled WGS sequence"/>
</dbReference>
<feature type="coiled-coil region" evidence="3">
    <location>
        <begin position="599"/>
        <end position="626"/>
    </location>
</feature>
<feature type="domain" description="Stalled ribosome sensor GCN1-like N-terminal" evidence="4">
    <location>
        <begin position="24"/>
        <end position="157"/>
    </location>
</feature>
<dbReference type="AlphaFoldDB" id="A0A8J4Y2F1"/>
<dbReference type="GO" id="GO:0034198">
    <property type="term" value="P:cellular response to amino acid starvation"/>
    <property type="evidence" value="ECO:0007669"/>
    <property type="project" value="TreeGrafter"/>
</dbReference>
<accession>A0A8J4Y2F1</accession>
<comment type="caution">
    <text evidence="5">The sequence shown here is derived from an EMBL/GenBank/DDBJ whole genome shotgun (WGS) entry which is preliminary data.</text>
</comment>
<dbReference type="InterPro" id="IPR011989">
    <property type="entry name" value="ARM-like"/>
</dbReference>
<evidence type="ECO:0000256" key="1">
    <source>
        <dbReference type="ARBA" id="ARBA00007366"/>
    </source>
</evidence>
<dbReference type="PANTHER" id="PTHR23346:SF7">
    <property type="entry name" value="STALLED RIBOSOME SENSOR GCN1"/>
    <property type="match status" value="1"/>
</dbReference>
<sequence length="773" mass="85866">MILGGHLLHLMAEKKITSPVDTLKATLIQVYVKQVLQSKNKAWQFVLEQTCPLLRQLNHQEFSDIVLPVAKKSLLRNPEVTLKAVAYLCSGLNLDLSKYLEDIIKTLASPLHAKEDQVREDTVEVCRQLARQCSDAAPIEKFIALLFDVFFGSDGKLTATTHKISVLQGIEGVSEHCVTGSSAQALSVKVLDRMTKVLETESHEGTLLQALTALSAWTAKFTNDIPQKLIDFVPKGMTLKTSTASIRAAYVRCLQGCVTSSSAHKATPVITHLITSIEKALNQITQIPVLVEALTSCVLLLRLSAVDVTLEQRVAPIWSTAMDLQKGYFTGDKFLAQASDEGLLQLVMCCELLVSQHNERLGKDISLVHQALVWCLVCPHSRVRLAAQTSTKKLVSGLGGTHLATDLLNTLTTMTMNNKIQSQLKKSEEQDTGGGSGGGELSPAGVAQALITVCSPSTHDRLHKEQLALLALRPAFHPSLAQEYPNLWEQVCRSMGLAAVEVITSQQTTLIRQFTTDFKPSPIDQQVFSGLCRLAGHVVLPPVTAFINSRLNNPKLVQVSDEDYAIYLTPEGTLHNQRVVEQAFEDHLNIKNVKKSNKVYSHKEQMMMLEEKKRELEKKRKEGRLELTPKQKEVLRAQTEKENSIRNRVRELSESTKSSIALLEAAIVGNVEDLSPHFTVLIPLLTWALRSHLVGPQMCDLFIKLRSAVFEQQDDVYAHTLARTTVRVCEPVMKLPEDWLGENIMDAAFRTLRMIHTATVPKQYVKEPMEGRL</sequence>
<dbReference type="InterPro" id="IPR056810">
    <property type="entry name" value="GNC1-like_N"/>
</dbReference>
<proteinExistence type="inferred from homology"/>
<evidence type="ECO:0000256" key="3">
    <source>
        <dbReference type="SAM" id="Coils"/>
    </source>
</evidence>
<dbReference type="GO" id="GO:0016301">
    <property type="term" value="F:kinase activity"/>
    <property type="evidence" value="ECO:0007669"/>
    <property type="project" value="UniProtKB-KW"/>
</dbReference>
<protein>
    <submittedName>
        <fullName evidence="5">eIF-2-alpha kinase activator GCN1</fullName>
    </submittedName>
</protein>